<feature type="region of interest" description="Disordered" evidence="5">
    <location>
        <begin position="84"/>
        <end position="105"/>
    </location>
</feature>
<dbReference type="HAMAP" id="MF_02200">
    <property type="entry name" value="NapD"/>
    <property type="match status" value="1"/>
</dbReference>
<evidence type="ECO:0000256" key="5">
    <source>
        <dbReference type="SAM" id="MobiDB-lite"/>
    </source>
</evidence>
<sequence>MPDCVQIASLIVHARPEALPAVKANLQLLPNLEVHQESPLGKLVVVLEATEEAQILATLETIHNLPGVINAVLVYHEILESPDEPLPEHKDASALPAASVPAGGA</sequence>
<gene>
    <name evidence="4" type="primary">napD</name>
    <name evidence="6" type="ORF">JFY56_17755</name>
</gene>
<accession>A0ABS3TTW1</accession>
<comment type="similarity">
    <text evidence="4">Belongs to the NapD family.</text>
</comment>
<comment type="caution">
    <text evidence="6">The sequence shown here is derived from an EMBL/GenBank/DDBJ whole genome shotgun (WGS) entry which is preliminary data.</text>
</comment>
<proteinExistence type="inferred from homology"/>
<evidence type="ECO:0000256" key="2">
    <source>
        <dbReference type="ARBA" id="ARBA00022490"/>
    </source>
</evidence>
<keyword evidence="3 4" id="KW-0143">Chaperone</keyword>
<dbReference type="PANTHER" id="PTHR38603:SF1">
    <property type="entry name" value="CHAPERONE NAPD"/>
    <property type="match status" value="1"/>
</dbReference>
<dbReference type="Proteomes" id="UP000669060">
    <property type="component" value="Unassembled WGS sequence"/>
</dbReference>
<comment type="subunit">
    <text evidence="4">Interacts with the cytoplasmic NapA precursor.</text>
</comment>
<dbReference type="EMBL" id="JAELYA010000007">
    <property type="protein sequence ID" value="MBO3277068.1"/>
    <property type="molecule type" value="Genomic_DNA"/>
</dbReference>
<evidence type="ECO:0000313" key="6">
    <source>
        <dbReference type="EMBL" id="MBO3277068.1"/>
    </source>
</evidence>
<evidence type="ECO:0000313" key="7">
    <source>
        <dbReference type="Proteomes" id="UP000669060"/>
    </source>
</evidence>
<dbReference type="Pfam" id="PF03927">
    <property type="entry name" value="NapD"/>
    <property type="match status" value="1"/>
</dbReference>
<organism evidence="6 7">
    <name type="scientific">Pseudomonas schmalbachii</name>
    <dbReference type="NCBI Taxonomy" id="2816993"/>
    <lineage>
        <taxon>Bacteria</taxon>
        <taxon>Pseudomonadati</taxon>
        <taxon>Pseudomonadota</taxon>
        <taxon>Gammaproteobacteria</taxon>
        <taxon>Pseudomonadales</taxon>
        <taxon>Pseudomonadaceae</taxon>
        <taxon>Pseudomonas</taxon>
    </lineage>
</organism>
<dbReference type="PANTHER" id="PTHR38603">
    <property type="entry name" value="CHAPERONE NAPD"/>
    <property type="match status" value="1"/>
</dbReference>
<dbReference type="InterPro" id="IPR005623">
    <property type="entry name" value="Chaperone_NapD_NO3_reduct"/>
</dbReference>
<evidence type="ECO:0000256" key="3">
    <source>
        <dbReference type="ARBA" id="ARBA00023186"/>
    </source>
</evidence>
<protein>
    <recommendedName>
        <fullName evidence="4">Chaperone NapD</fullName>
    </recommendedName>
    <alternativeName>
        <fullName evidence="4">NapA signal peptide-binding chaperone NapD</fullName>
    </alternativeName>
</protein>
<dbReference type="Gene3D" id="3.30.70.920">
    <property type="match status" value="1"/>
</dbReference>
<reference evidence="6 7" key="1">
    <citation type="submission" date="2020-12" db="EMBL/GenBank/DDBJ databases">
        <title>Pseudomonas schmalbachii sp. nov. isolated from millipede gut.</title>
        <authorList>
            <person name="Shelomi M."/>
        </authorList>
    </citation>
    <scope>NUCLEOTIDE SEQUENCE [LARGE SCALE GENOMIC DNA]</scope>
    <source>
        <strain evidence="6 7">Milli4</strain>
    </source>
</reference>
<dbReference type="RefSeq" id="WP_208315262.1">
    <property type="nucleotide sequence ID" value="NZ_JAELYA010000007.1"/>
</dbReference>
<keyword evidence="2 4" id="KW-0963">Cytoplasm</keyword>
<evidence type="ECO:0000256" key="4">
    <source>
        <dbReference type="HAMAP-Rule" id="MF_02200"/>
    </source>
</evidence>
<comment type="function">
    <text evidence="4">Chaperone for NapA, the catalytic subunit of the periplasmic nitrate reductase. It binds directly and specifically to the twin-arginine signal peptide of NapA, preventing premature interaction with the Tat translocase and premature export.</text>
</comment>
<evidence type="ECO:0000256" key="1">
    <source>
        <dbReference type="ARBA" id="ARBA00004496"/>
    </source>
</evidence>
<comment type="subcellular location">
    <subcellularLocation>
        <location evidence="1 4">Cytoplasm</location>
    </subcellularLocation>
</comment>
<keyword evidence="7" id="KW-1185">Reference proteome</keyword>
<name>A0ABS3TTW1_9PSED</name>